<gene>
    <name evidence="1" type="ORF">E4186_07565</name>
</gene>
<reference evidence="1 2" key="1">
    <citation type="submission" date="2019-03" db="EMBL/GenBank/DDBJ databases">
        <title>Novel transposon Tn6433 accelerates the dissemination of tet(E) in Aeromonas from aerobic biofilm under oxytetracycline stress.</title>
        <authorList>
            <person name="Shi Y."/>
            <person name="Tian Z."/>
            <person name="Zhang Y."/>
            <person name="Zhang H."/>
            <person name="Yang M."/>
        </authorList>
    </citation>
    <scope>NUCLEOTIDE SEQUENCE [LARGE SCALE GENOMIC DNA]</scope>
    <source>
        <strain evidence="1 2">T5-8</strain>
    </source>
</reference>
<dbReference type="RefSeq" id="WP_171268825.1">
    <property type="nucleotide sequence ID" value="NZ_CP038444.1"/>
</dbReference>
<protein>
    <submittedName>
        <fullName evidence="1">Uncharacterized protein</fullName>
    </submittedName>
</protein>
<sequence length="70" mass="8090">MLDGDLSEVPLKQRRLIAKPISEYQQQSATRDEAIRDAYRSGGYIQKKIGEHFGIHYSLVSRIISKKDKR</sequence>
<proteinExistence type="predicted"/>
<dbReference type="AlphaFoldDB" id="A0AAE7AED3"/>
<dbReference type="EMBL" id="CP038444">
    <property type="protein sequence ID" value="QJT30064.1"/>
    <property type="molecule type" value="Genomic_DNA"/>
</dbReference>
<accession>A0AAE7AED3</accession>
<organism evidence="1 2">
    <name type="scientific">Aeromonas media</name>
    <dbReference type="NCBI Taxonomy" id="651"/>
    <lineage>
        <taxon>Bacteria</taxon>
        <taxon>Pseudomonadati</taxon>
        <taxon>Pseudomonadota</taxon>
        <taxon>Gammaproteobacteria</taxon>
        <taxon>Aeromonadales</taxon>
        <taxon>Aeromonadaceae</taxon>
        <taxon>Aeromonas</taxon>
    </lineage>
</organism>
<evidence type="ECO:0000313" key="1">
    <source>
        <dbReference type="EMBL" id="QJT30064.1"/>
    </source>
</evidence>
<dbReference type="Proteomes" id="UP000502006">
    <property type="component" value="Chromosome"/>
</dbReference>
<name>A0AAE7AED3_AERME</name>
<evidence type="ECO:0000313" key="2">
    <source>
        <dbReference type="Proteomes" id="UP000502006"/>
    </source>
</evidence>